<dbReference type="FunFam" id="2.10.90.10:FF:000015">
    <property type="entry name" value="Glial cell line-derived neurotrophic factor"/>
    <property type="match status" value="1"/>
</dbReference>
<dbReference type="GO" id="GO:0090190">
    <property type="term" value="P:positive regulation of branching involved in ureteric bud morphogenesis"/>
    <property type="evidence" value="ECO:0007669"/>
    <property type="project" value="TreeGrafter"/>
</dbReference>
<evidence type="ECO:0000256" key="7">
    <source>
        <dbReference type="ARBA" id="ARBA00023030"/>
    </source>
</evidence>
<dbReference type="GeneTree" id="ENSGT00950000182993"/>
<dbReference type="AlphaFoldDB" id="A0A9J8BE74"/>
<dbReference type="GO" id="GO:0043524">
    <property type="term" value="P:negative regulation of neuron apoptotic process"/>
    <property type="evidence" value="ECO:0007669"/>
    <property type="project" value="TreeGrafter"/>
</dbReference>
<dbReference type="InterPro" id="IPR029034">
    <property type="entry name" value="Cystine-knot_cytokine"/>
</dbReference>
<dbReference type="GO" id="GO:0008083">
    <property type="term" value="F:growth factor activity"/>
    <property type="evidence" value="ECO:0007669"/>
    <property type="project" value="UniProtKB-KW"/>
</dbReference>
<feature type="compositionally biased region" description="Basic and acidic residues" evidence="11">
    <location>
        <begin position="206"/>
        <end position="215"/>
    </location>
</feature>
<keyword evidence="7 10" id="KW-0339">Growth factor</keyword>
<dbReference type="GO" id="GO:0045595">
    <property type="term" value="P:regulation of cell differentiation"/>
    <property type="evidence" value="ECO:0007669"/>
    <property type="project" value="UniProtKB-ARBA"/>
</dbReference>
<evidence type="ECO:0000313" key="14">
    <source>
        <dbReference type="Ensembl" id="ENSCCRP00000151590.1"/>
    </source>
</evidence>
<keyword evidence="6 12" id="KW-0732">Signal</keyword>
<evidence type="ECO:0000256" key="12">
    <source>
        <dbReference type="SAM" id="SignalP"/>
    </source>
</evidence>
<feature type="domain" description="TGF-beta family profile" evidence="13">
    <location>
        <begin position="235"/>
        <end position="352"/>
    </location>
</feature>
<dbReference type="GO" id="GO:0030971">
    <property type="term" value="F:receptor tyrosine kinase binding"/>
    <property type="evidence" value="ECO:0007669"/>
    <property type="project" value="InterPro"/>
</dbReference>
<evidence type="ECO:0000256" key="9">
    <source>
        <dbReference type="ARBA" id="ARBA00023180"/>
    </source>
</evidence>
<dbReference type="Pfam" id="PF00019">
    <property type="entry name" value="TGF_beta"/>
    <property type="match status" value="1"/>
</dbReference>
<evidence type="ECO:0000256" key="10">
    <source>
        <dbReference type="RuleBase" id="RU000354"/>
    </source>
</evidence>
<reference evidence="14" key="1">
    <citation type="submission" date="2025-08" db="UniProtKB">
        <authorList>
            <consortium name="Ensembl"/>
        </authorList>
    </citation>
    <scope>IDENTIFICATION</scope>
</reference>
<dbReference type="PROSITE" id="PS51362">
    <property type="entry name" value="TGF_BETA_2"/>
    <property type="match status" value="1"/>
</dbReference>
<dbReference type="GO" id="GO:0007422">
    <property type="term" value="P:peripheral nervous system development"/>
    <property type="evidence" value="ECO:0007669"/>
    <property type="project" value="TreeGrafter"/>
</dbReference>
<dbReference type="CDD" id="cd19380">
    <property type="entry name" value="TGF_beta_GDNF"/>
    <property type="match status" value="1"/>
</dbReference>
<evidence type="ECO:0000256" key="1">
    <source>
        <dbReference type="ARBA" id="ARBA00004613"/>
    </source>
</evidence>
<keyword evidence="15" id="KW-1185">Reference proteome</keyword>
<evidence type="ECO:0000256" key="11">
    <source>
        <dbReference type="SAM" id="MobiDB-lite"/>
    </source>
</evidence>
<protein>
    <recommendedName>
        <fullName evidence="3">Glial cell line-derived neurotrophic factor</fullName>
    </recommendedName>
</protein>
<sequence length="352" mass="39924">MEKNSGRKHAFFCSVILTEICSALTGLQNKLHAGPTSEYLILHFSQVTTPRSKPFPSGKTFSSAEYNNTAFVRLTHEKPLLFPFKATFCHSCMLLCRRSCFYLCTVAASLKGTESKMKLWDILATCLLLLSSVSARPVFHKLQPSKRAVVRSETPALDPIIDSQPETMHHKQASMEEQYDVNGFYPEQFESVMDFIQATIGRLRRSSDADSQAKRDRGRQKGATNTERSSRGRGDRKRSRGRGRKESRDDRVKVQGRGCLLKEIHLNVTDLGLGYRTKEELIFRYCSGPCFDAETNYDKILNNLTHNKKLDKETPSRTCCRPVAFDDDVSFLDDSLEYHTLKKHSAKKCACV</sequence>
<name>A0A9J8BE74_CYPCA</name>
<evidence type="ECO:0000313" key="15">
    <source>
        <dbReference type="Proteomes" id="UP001108240"/>
    </source>
</evidence>
<evidence type="ECO:0000256" key="6">
    <source>
        <dbReference type="ARBA" id="ARBA00022729"/>
    </source>
</evidence>
<evidence type="ECO:0000259" key="13">
    <source>
        <dbReference type="PROSITE" id="PS51362"/>
    </source>
</evidence>
<dbReference type="GO" id="GO:0030116">
    <property type="term" value="F:glial cell-derived neurotrophic factor receptor binding"/>
    <property type="evidence" value="ECO:0007669"/>
    <property type="project" value="InterPro"/>
</dbReference>
<dbReference type="InterPro" id="IPR001839">
    <property type="entry name" value="TGF-b_C"/>
</dbReference>
<feature type="compositionally biased region" description="Basic residues" evidence="11">
    <location>
        <begin position="234"/>
        <end position="243"/>
    </location>
</feature>
<dbReference type="InterPro" id="IPR043401">
    <property type="entry name" value="GDNF_fam"/>
</dbReference>
<dbReference type="SUPFAM" id="SSF57501">
    <property type="entry name" value="Cystine-knot cytokines"/>
    <property type="match status" value="1"/>
</dbReference>
<keyword evidence="8" id="KW-1015">Disulfide bond</keyword>
<proteinExistence type="inferred from homology"/>
<keyword evidence="5" id="KW-0165">Cleavage on pair of basic residues</keyword>
<dbReference type="InterPro" id="IPR047020">
    <property type="entry name" value="GDNF_TGF-b-like"/>
</dbReference>
<feature type="region of interest" description="Disordered" evidence="11">
    <location>
        <begin position="206"/>
        <end position="251"/>
    </location>
</feature>
<dbReference type="PANTHER" id="PTHR12173:SF1">
    <property type="entry name" value="GLIAL CELL LINE-DERIVED NEUROTROPHIC FACTOR"/>
    <property type="match status" value="1"/>
</dbReference>
<reference evidence="14" key="2">
    <citation type="submission" date="2025-09" db="UniProtKB">
        <authorList>
            <consortium name="Ensembl"/>
        </authorList>
    </citation>
    <scope>IDENTIFICATION</scope>
</reference>
<feature type="chain" id="PRO_5039947481" description="Glial cell line-derived neurotrophic factor" evidence="12">
    <location>
        <begin position="24"/>
        <end position="352"/>
    </location>
</feature>
<evidence type="ECO:0000256" key="4">
    <source>
        <dbReference type="ARBA" id="ARBA00022525"/>
    </source>
</evidence>
<dbReference type="GO" id="GO:0005615">
    <property type="term" value="C:extracellular space"/>
    <property type="evidence" value="ECO:0007669"/>
    <property type="project" value="TreeGrafter"/>
</dbReference>
<dbReference type="GO" id="GO:0048513">
    <property type="term" value="P:animal organ development"/>
    <property type="evidence" value="ECO:0007669"/>
    <property type="project" value="UniProtKB-ARBA"/>
</dbReference>
<dbReference type="Ensembl" id="ENSCCRT00000198210.1">
    <property type="protein sequence ID" value="ENSCCRP00000151590.1"/>
    <property type="gene ID" value="ENSCCRG00000058888.1"/>
</dbReference>
<organism evidence="14 15">
    <name type="scientific">Cyprinus carpio carpio</name>
    <dbReference type="NCBI Taxonomy" id="630221"/>
    <lineage>
        <taxon>Eukaryota</taxon>
        <taxon>Metazoa</taxon>
        <taxon>Chordata</taxon>
        <taxon>Craniata</taxon>
        <taxon>Vertebrata</taxon>
        <taxon>Euteleostomi</taxon>
        <taxon>Actinopterygii</taxon>
        <taxon>Neopterygii</taxon>
        <taxon>Teleostei</taxon>
        <taxon>Ostariophysi</taxon>
        <taxon>Cypriniformes</taxon>
        <taxon>Cyprinidae</taxon>
        <taxon>Cyprininae</taxon>
        <taxon>Cyprinus</taxon>
    </lineage>
</organism>
<feature type="signal peptide" evidence="12">
    <location>
        <begin position="1"/>
        <end position="23"/>
    </location>
</feature>
<dbReference type="Proteomes" id="UP001108240">
    <property type="component" value="Unplaced"/>
</dbReference>
<evidence type="ECO:0000256" key="5">
    <source>
        <dbReference type="ARBA" id="ARBA00022685"/>
    </source>
</evidence>
<dbReference type="PANTHER" id="PTHR12173">
    <property type="entry name" value="GDNF SUBFAMILY OF TGF-BETA FAMILY"/>
    <property type="match status" value="1"/>
</dbReference>
<keyword evidence="4" id="KW-0964">Secreted</keyword>
<accession>A0A9J8BE74</accession>
<evidence type="ECO:0000256" key="8">
    <source>
        <dbReference type="ARBA" id="ARBA00023157"/>
    </source>
</evidence>
<comment type="subcellular location">
    <subcellularLocation>
        <location evidence="1">Secreted</location>
    </subcellularLocation>
</comment>
<evidence type="ECO:0000256" key="2">
    <source>
        <dbReference type="ARBA" id="ARBA00009832"/>
    </source>
</evidence>
<comment type="similarity">
    <text evidence="2">Belongs to the TGF-beta family. GDNF subfamily.</text>
</comment>
<keyword evidence="9" id="KW-0325">Glycoprotein</keyword>
<evidence type="ECO:0000256" key="3">
    <source>
        <dbReference type="ARBA" id="ARBA00015922"/>
    </source>
</evidence>
<dbReference type="Gene3D" id="2.10.90.10">
    <property type="entry name" value="Cystine-knot cytokines"/>
    <property type="match status" value="1"/>
</dbReference>